<feature type="transmembrane region" description="Helical" evidence="1">
    <location>
        <begin position="188"/>
        <end position="215"/>
    </location>
</feature>
<dbReference type="SUPFAM" id="SSF103473">
    <property type="entry name" value="MFS general substrate transporter"/>
    <property type="match status" value="1"/>
</dbReference>
<gene>
    <name evidence="2" type="ORF">ODALV1_LOCUS2384</name>
</gene>
<dbReference type="InterPro" id="IPR011701">
    <property type="entry name" value="MFS"/>
</dbReference>
<accession>A0ABP1PPS8</accession>
<comment type="caution">
    <text evidence="2">The sequence shown here is derived from an EMBL/GenBank/DDBJ whole genome shotgun (WGS) entry which is preliminary data.</text>
</comment>
<sequence>MSRTPGLFCLIDVRSAAILQDQILKSNKCAPGAKNALRRRQRFGGRTLLENCEDPACGFDRNKDFISVVGGMIVVATIMGILNSLPLFIPHAALEYEAGYIELNLIWASSLLVLNITDALSSPIIEYAGHRLTALFGMLFVFVGVLLDSQVFGIEVLWVSYVGLVGIGGGLAYSASMTLPADLFRKRLAIGLMIMCIAGNVGTIFYCWFVSTVLVVVGYKWTKLMLAILVLFFTLAVHVYPKTRLMYASGCAPDEKRKDDKATTIRECVYKTVKAPKNDQQCEQERHCKYKNVQQYFLLRFNDFLRFLATI</sequence>
<feature type="transmembrane region" description="Helical" evidence="1">
    <location>
        <begin position="132"/>
        <end position="152"/>
    </location>
</feature>
<protein>
    <recommendedName>
        <fullName evidence="4">Major facilitator superfamily (MFS) profile domain-containing protein</fullName>
    </recommendedName>
</protein>
<dbReference type="Proteomes" id="UP001642540">
    <property type="component" value="Unassembled WGS sequence"/>
</dbReference>
<evidence type="ECO:0008006" key="4">
    <source>
        <dbReference type="Google" id="ProtNLM"/>
    </source>
</evidence>
<feature type="transmembrane region" description="Helical" evidence="1">
    <location>
        <begin position="101"/>
        <end position="120"/>
    </location>
</feature>
<reference evidence="2 3" key="1">
    <citation type="submission" date="2024-08" db="EMBL/GenBank/DDBJ databases">
        <authorList>
            <person name="Cucini C."/>
            <person name="Frati F."/>
        </authorList>
    </citation>
    <scope>NUCLEOTIDE SEQUENCE [LARGE SCALE GENOMIC DNA]</scope>
</reference>
<dbReference type="InterPro" id="IPR050327">
    <property type="entry name" value="Proton-linked_MCT"/>
</dbReference>
<dbReference type="PANTHER" id="PTHR11360">
    <property type="entry name" value="MONOCARBOXYLATE TRANSPORTER"/>
    <property type="match status" value="1"/>
</dbReference>
<dbReference type="EMBL" id="CAXLJM020000007">
    <property type="protein sequence ID" value="CAL8072897.1"/>
    <property type="molecule type" value="Genomic_DNA"/>
</dbReference>
<feature type="transmembrane region" description="Helical" evidence="1">
    <location>
        <begin position="221"/>
        <end position="240"/>
    </location>
</feature>
<feature type="transmembrane region" description="Helical" evidence="1">
    <location>
        <begin position="65"/>
        <end position="89"/>
    </location>
</feature>
<organism evidence="2 3">
    <name type="scientific">Orchesella dallaii</name>
    <dbReference type="NCBI Taxonomy" id="48710"/>
    <lineage>
        <taxon>Eukaryota</taxon>
        <taxon>Metazoa</taxon>
        <taxon>Ecdysozoa</taxon>
        <taxon>Arthropoda</taxon>
        <taxon>Hexapoda</taxon>
        <taxon>Collembola</taxon>
        <taxon>Entomobryomorpha</taxon>
        <taxon>Entomobryoidea</taxon>
        <taxon>Orchesellidae</taxon>
        <taxon>Orchesellinae</taxon>
        <taxon>Orchesella</taxon>
    </lineage>
</organism>
<name>A0ABP1PPS8_9HEXA</name>
<keyword evidence="3" id="KW-1185">Reference proteome</keyword>
<keyword evidence="1" id="KW-0472">Membrane</keyword>
<keyword evidence="1" id="KW-0812">Transmembrane</keyword>
<feature type="transmembrane region" description="Helical" evidence="1">
    <location>
        <begin position="158"/>
        <end position="176"/>
    </location>
</feature>
<evidence type="ECO:0000313" key="2">
    <source>
        <dbReference type="EMBL" id="CAL8072897.1"/>
    </source>
</evidence>
<keyword evidence="1" id="KW-1133">Transmembrane helix</keyword>
<dbReference type="PANTHER" id="PTHR11360:SF284">
    <property type="entry name" value="EG:103B4.3 PROTEIN-RELATED"/>
    <property type="match status" value="1"/>
</dbReference>
<dbReference type="InterPro" id="IPR036259">
    <property type="entry name" value="MFS_trans_sf"/>
</dbReference>
<dbReference type="Gene3D" id="1.20.1250.20">
    <property type="entry name" value="MFS general substrate transporter like domains"/>
    <property type="match status" value="1"/>
</dbReference>
<evidence type="ECO:0000256" key="1">
    <source>
        <dbReference type="SAM" id="Phobius"/>
    </source>
</evidence>
<evidence type="ECO:0000313" key="3">
    <source>
        <dbReference type="Proteomes" id="UP001642540"/>
    </source>
</evidence>
<dbReference type="Pfam" id="PF07690">
    <property type="entry name" value="MFS_1"/>
    <property type="match status" value="1"/>
</dbReference>
<proteinExistence type="predicted"/>